<organism evidence="12 13">
    <name type="scientific">Mesocricetus auratus</name>
    <name type="common">Golden hamster</name>
    <dbReference type="NCBI Taxonomy" id="10036"/>
    <lineage>
        <taxon>Eukaryota</taxon>
        <taxon>Metazoa</taxon>
        <taxon>Chordata</taxon>
        <taxon>Craniata</taxon>
        <taxon>Vertebrata</taxon>
        <taxon>Euteleostomi</taxon>
        <taxon>Mammalia</taxon>
        <taxon>Eutheria</taxon>
        <taxon>Euarchontoglires</taxon>
        <taxon>Glires</taxon>
        <taxon>Rodentia</taxon>
        <taxon>Myomorpha</taxon>
        <taxon>Muroidea</taxon>
        <taxon>Cricetidae</taxon>
        <taxon>Cricetinae</taxon>
        <taxon>Mesocricetus</taxon>
    </lineage>
</organism>
<keyword evidence="6" id="KW-0539">Nucleus</keyword>
<gene>
    <name evidence="13" type="primary">Spsb3</name>
</gene>
<sequence>MQRGGGDCLRRGRNGKWVSAGRARWPQVSRAGPARPGPAGGALTLQAVKPGPLCSPVVALRFLGADLGTRRQQHRRSEIREPLAREATLGPAEAERDRVPGRLWFIHWVPTVCSCTALTQPHCCGVLGAAELGPFVGGRCEVLSTMARRPRSSRAWHFVLSAARRDTDARADWGYDSDGQHSDSDSDPEYSSLPPSIPSAVPVTGESFCDCEGQNEATFCNSLHTTHRGKDCRCGEEDEDFDWVWDDLNKSSATLLSCDNRKVSFHMEYSCGTAAIRGTKELGDGQHFWEIKMTSPVYGTDMMVGIGTSDVDLDKYHHTFCSLLGRDEDSWGLSYTGLLHHKGDKTSFSSRFGQGSIIGVHLDTWHGTLTFFKNRKCIGVAATRLQNRRFYPMVCSTAAKSSMKVIRSCASSTSLQYLCCYRLRQLRPNSGDTLEGLPLPPGLKQVLHNKLGWVLSMNCNRRKSPGPASGTATAGATSPESRPCQRKRCRRS</sequence>
<dbReference type="RefSeq" id="XP_005081647.1">
    <property type="nucleotide sequence ID" value="XM_005081590.4"/>
</dbReference>
<dbReference type="CTD" id="90864"/>
<dbReference type="STRING" id="10036.ENSMAUP00000011333"/>
<dbReference type="UniPathway" id="UPA00143"/>
<dbReference type="GO" id="GO:0043161">
    <property type="term" value="P:proteasome-mediated ubiquitin-dependent protein catabolic process"/>
    <property type="evidence" value="ECO:0007669"/>
    <property type="project" value="TreeGrafter"/>
</dbReference>
<feature type="region of interest" description="Disordered" evidence="9">
    <location>
        <begin position="71"/>
        <end position="92"/>
    </location>
</feature>
<proteinExistence type="inferred from homology"/>
<dbReference type="FunFam" id="2.60.120.920:FF:000018">
    <property type="entry name" value="SPRY domain-containing SOCS box protein 3 isoform X2"/>
    <property type="match status" value="1"/>
</dbReference>
<dbReference type="InterPro" id="IPR043136">
    <property type="entry name" value="B30.2/SPRY_sf"/>
</dbReference>
<dbReference type="InterPro" id="IPR001496">
    <property type="entry name" value="SOCS_box"/>
</dbReference>
<dbReference type="Gene3D" id="2.60.120.920">
    <property type="match status" value="1"/>
</dbReference>
<dbReference type="OrthoDB" id="5951542at2759"/>
<comment type="subunit">
    <text evidence="8">Substrate-recognition component of the ECS(SPSB3) complex, composed of SPSB3, CUL5, ELOB, ELOC and RNF7/RBX2. Interacts with MET.</text>
</comment>
<dbReference type="Pfam" id="PF00622">
    <property type="entry name" value="SPRY"/>
    <property type="match status" value="1"/>
</dbReference>
<dbReference type="GO" id="GO:0005634">
    <property type="term" value="C:nucleus"/>
    <property type="evidence" value="ECO:0007669"/>
    <property type="project" value="UniProtKB-SubCell"/>
</dbReference>
<dbReference type="InterPro" id="IPR001870">
    <property type="entry name" value="B30.2/SPRY"/>
</dbReference>
<evidence type="ECO:0000256" key="7">
    <source>
        <dbReference type="ARBA" id="ARBA00056941"/>
    </source>
</evidence>
<dbReference type="SMART" id="SM00449">
    <property type="entry name" value="SPRY"/>
    <property type="match status" value="1"/>
</dbReference>
<dbReference type="InterPro" id="IPR003877">
    <property type="entry name" value="SPRY_dom"/>
</dbReference>
<dbReference type="PROSITE" id="PS50225">
    <property type="entry name" value="SOCS"/>
    <property type="match status" value="1"/>
</dbReference>
<dbReference type="KEGG" id="maua:101824727"/>
<comment type="similarity">
    <text evidence="3">Belongs to the SPSB family.</text>
</comment>
<evidence type="ECO:0000256" key="1">
    <source>
        <dbReference type="ARBA" id="ARBA00004123"/>
    </source>
</evidence>
<keyword evidence="12" id="KW-1185">Reference proteome</keyword>
<evidence type="ECO:0000256" key="2">
    <source>
        <dbReference type="ARBA" id="ARBA00004906"/>
    </source>
</evidence>
<evidence type="ECO:0000256" key="9">
    <source>
        <dbReference type="SAM" id="MobiDB-lite"/>
    </source>
</evidence>
<comment type="subcellular location">
    <subcellularLocation>
        <location evidence="1">Nucleus</location>
    </subcellularLocation>
</comment>
<protein>
    <recommendedName>
        <fullName evidence="4">SPRY domain-containing SOCS box protein 3</fullName>
    </recommendedName>
</protein>
<dbReference type="Proteomes" id="UP000886700">
    <property type="component" value="Unplaced"/>
</dbReference>
<evidence type="ECO:0000256" key="5">
    <source>
        <dbReference type="ARBA" id="ARBA00022786"/>
    </source>
</evidence>
<dbReference type="SUPFAM" id="SSF49899">
    <property type="entry name" value="Concanavalin A-like lectins/glucanases"/>
    <property type="match status" value="1"/>
</dbReference>
<evidence type="ECO:0000256" key="4">
    <source>
        <dbReference type="ARBA" id="ARBA00014684"/>
    </source>
</evidence>
<dbReference type="PANTHER" id="PTHR12245:SF5">
    <property type="entry name" value="SPRY DOMAIN-CONTAINING SOCS BOX PROTEIN 3"/>
    <property type="match status" value="1"/>
</dbReference>
<dbReference type="GeneID" id="101824727"/>
<dbReference type="CDD" id="cd12876">
    <property type="entry name" value="SPRY_SOCS3"/>
    <property type="match status" value="1"/>
</dbReference>
<comment type="function">
    <text evidence="7">Substrate-recognition component of a cullin-5-RING E3 ubiquitin-protein ligase complex (ECS complex, also named CRL5 complex), which mediates the ubiquitination and subsequent proteasomal degradation of target proteins, such as CGAS and SNAI1. The ECS(SPSB3) complex catalyzes 'Lys-48'-linked ubiquitination of nuclear CGAS in cycling cells, leading to its degradation. Recognizes and binds nucleosome-bound CGAS: ubiquitination and degradation of nuclear CGAS during G1 and G2 phases is required to promote low intranuclear CGAS abundance before the next mitotic cycle. The ECS(SPSB3) complex also mediates ubiquitination and degradation of phosphorylated SNAI1.</text>
</comment>
<evidence type="ECO:0000259" key="10">
    <source>
        <dbReference type="PROSITE" id="PS50188"/>
    </source>
</evidence>
<dbReference type="InterPro" id="IPR013320">
    <property type="entry name" value="ConA-like_dom_sf"/>
</dbReference>
<feature type="compositionally biased region" description="Basic and acidic residues" evidence="9">
    <location>
        <begin position="75"/>
        <end position="84"/>
    </location>
</feature>
<feature type="domain" description="SOCS box" evidence="11">
    <location>
        <begin position="414"/>
        <end position="447"/>
    </location>
</feature>
<dbReference type="InterPro" id="IPR035754">
    <property type="entry name" value="SPRY_SPSB3"/>
</dbReference>
<dbReference type="GO" id="GO:0019005">
    <property type="term" value="C:SCF ubiquitin ligase complex"/>
    <property type="evidence" value="ECO:0007669"/>
    <property type="project" value="TreeGrafter"/>
</dbReference>
<feature type="compositionally biased region" description="Low complexity" evidence="9">
    <location>
        <begin position="465"/>
        <end position="479"/>
    </location>
</feature>
<feature type="domain" description="B30.2/SPRY" evidence="10">
    <location>
        <begin position="223"/>
        <end position="412"/>
    </location>
</feature>
<dbReference type="PANTHER" id="PTHR12245">
    <property type="entry name" value="SPRY DOMAIN CONTAINING SOCS BOX PROTEIN"/>
    <property type="match status" value="1"/>
</dbReference>
<dbReference type="InterPro" id="IPR050672">
    <property type="entry name" value="FBXO45-Fsn/SPSB_families"/>
</dbReference>
<name>A0A1U7QY43_MESAU</name>
<evidence type="ECO:0000313" key="12">
    <source>
        <dbReference type="Proteomes" id="UP000886700"/>
    </source>
</evidence>
<evidence type="ECO:0000313" key="13">
    <source>
        <dbReference type="RefSeq" id="XP_005081647.1"/>
    </source>
</evidence>
<dbReference type="AlphaFoldDB" id="A0A1U7QY43"/>
<accession>A0A1U7QY43</accession>
<evidence type="ECO:0000256" key="8">
    <source>
        <dbReference type="ARBA" id="ARBA00064059"/>
    </source>
</evidence>
<reference evidence="13" key="1">
    <citation type="submission" date="2025-08" db="UniProtKB">
        <authorList>
            <consortium name="RefSeq"/>
        </authorList>
    </citation>
    <scope>IDENTIFICATION</scope>
    <source>
        <tissue evidence="13">Liver</tissue>
    </source>
</reference>
<dbReference type="GO" id="GO:0016567">
    <property type="term" value="P:protein ubiquitination"/>
    <property type="evidence" value="ECO:0007669"/>
    <property type="project" value="UniProtKB-UniPathway"/>
</dbReference>
<dbReference type="PROSITE" id="PS50188">
    <property type="entry name" value="B302_SPRY"/>
    <property type="match status" value="1"/>
</dbReference>
<comment type="pathway">
    <text evidence="2">Protein modification; protein ubiquitination.</text>
</comment>
<evidence type="ECO:0000259" key="11">
    <source>
        <dbReference type="PROSITE" id="PS50225"/>
    </source>
</evidence>
<feature type="region of interest" description="Disordered" evidence="9">
    <location>
        <begin position="462"/>
        <end position="492"/>
    </location>
</feature>
<feature type="region of interest" description="Disordered" evidence="9">
    <location>
        <begin position="171"/>
        <end position="196"/>
    </location>
</feature>
<feature type="compositionally biased region" description="Basic and acidic residues" evidence="9">
    <location>
        <begin position="171"/>
        <end position="184"/>
    </location>
</feature>
<keyword evidence="5" id="KW-0833">Ubl conjugation pathway</keyword>
<evidence type="ECO:0000256" key="6">
    <source>
        <dbReference type="ARBA" id="ARBA00023242"/>
    </source>
</evidence>
<dbReference type="eggNOG" id="ENOG502QTS2">
    <property type="taxonomic scope" value="Eukaryota"/>
</dbReference>
<evidence type="ECO:0000256" key="3">
    <source>
        <dbReference type="ARBA" id="ARBA00010910"/>
    </source>
</evidence>